<comment type="caution">
    <text evidence="2">The sequence shown here is derived from an EMBL/GenBank/DDBJ whole genome shotgun (WGS) entry which is preliminary data.</text>
</comment>
<name>A0ABP9QWX1_9PSEU</name>
<organism evidence="2 3">
    <name type="scientific">Pseudonocardia eucalypti</name>
    <dbReference type="NCBI Taxonomy" id="648755"/>
    <lineage>
        <taxon>Bacteria</taxon>
        <taxon>Bacillati</taxon>
        <taxon>Actinomycetota</taxon>
        <taxon>Actinomycetes</taxon>
        <taxon>Pseudonocardiales</taxon>
        <taxon>Pseudonocardiaceae</taxon>
        <taxon>Pseudonocardia</taxon>
    </lineage>
</organism>
<proteinExistence type="predicted"/>
<sequence length="529" mass="58069">MSDLLDHDTCEPGVTWTTGNVAEAFPGVFTTLGFTFIHEPTDRAVRTMFHRLGVYTSAQVGTRERIEDQFFTAFAGRAATNIDQFRDVAGLIPGTSASAVEQQLFGYVRPETVNHNVYHRYPAIAAKAPYAIATLPRRHDAMFADLRRWRLAQLRVLPDADEPTALRLLADARRRFEDIMELHMVVAFVSSGLADRLAATLARYDLAGLEARLLSGVGSDENEVANDLWLLAHERLPLSEFLDRHGYHGPNEGQLSGICWREDPSPILARLADLRKITEDSPRAPRQRSAEQLRIRREAAAELAARTGRLRGRAITALTNATARFLALREQGKAGYLLAFDVARAAARRAGDHLTARGVLAEPGDVFHLSYQQLTGRPDGDHRDLVAERRARYQERLDLRLPSSWVGVPVPTKVAEHTVPEAGEQQVITGLAASGGVAEGRARVVRDPATTDLDDGDILVCETTDPSWVSLFLVAGGVVTDHGGMLSHGPIVARELGLPCVCGTNDGSRRIRDGQRIRVDGDQGKVEIL</sequence>
<dbReference type="RefSeq" id="WP_185065462.1">
    <property type="nucleotide sequence ID" value="NZ_BAABJP010000039.1"/>
</dbReference>
<dbReference type="Gene3D" id="3.50.30.10">
    <property type="entry name" value="Phosphohistidine domain"/>
    <property type="match status" value="1"/>
</dbReference>
<evidence type="ECO:0000259" key="1">
    <source>
        <dbReference type="Pfam" id="PF00391"/>
    </source>
</evidence>
<evidence type="ECO:0000313" key="3">
    <source>
        <dbReference type="Proteomes" id="UP001428817"/>
    </source>
</evidence>
<dbReference type="InterPro" id="IPR036637">
    <property type="entry name" value="Phosphohistidine_dom_sf"/>
</dbReference>
<dbReference type="Pfam" id="PF00391">
    <property type="entry name" value="PEP-utilizers"/>
    <property type="match status" value="1"/>
</dbReference>
<dbReference type="SUPFAM" id="SSF52009">
    <property type="entry name" value="Phosphohistidine domain"/>
    <property type="match status" value="1"/>
</dbReference>
<reference evidence="3" key="1">
    <citation type="journal article" date="2019" name="Int. J. Syst. Evol. Microbiol.">
        <title>The Global Catalogue of Microorganisms (GCM) 10K type strain sequencing project: providing services to taxonomists for standard genome sequencing and annotation.</title>
        <authorList>
            <consortium name="The Broad Institute Genomics Platform"/>
            <consortium name="The Broad Institute Genome Sequencing Center for Infectious Disease"/>
            <person name="Wu L."/>
            <person name="Ma J."/>
        </authorList>
    </citation>
    <scope>NUCLEOTIDE SEQUENCE [LARGE SCALE GENOMIC DNA]</scope>
    <source>
        <strain evidence="3">JCM 18303</strain>
    </source>
</reference>
<dbReference type="PANTHER" id="PTHR43615:SF1">
    <property type="entry name" value="PPDK_N DOMAIN-CONTAINING PROTEIN"/>
    <property type="match status" value="1"/>
</dbReference>
<keyword evidence="3" id="KW-1185">Reference proteome</keyword>
<dbReference type="EMBL" id="BAABJP010000039">
    <property type="protein sequence ID" value="GAA5168619.1"/>
    <property type="molecule type" value="Genomic_DNA"/>
</dbReference>
<feature type="domain" description="PEP-utilising enzyme mobile" evidence="1">
    <location>
        <begin position="454"/>
        <end position="524"/>
    </location>
</feature>
<dbReference type="InterPro" id="IPR051549">
    <property type="entry name" value="PEP_Utilizing_Enz"/>
</dbReference>
<gene>
    <name evidence="2" type="ORF">GCM10023321_62980</name>
</gene>
<evidence type="ECO:0000313" key="2">
    <source>
        <dbReference type="EMBL" id="GAA5168619.1"/>
    </source>
</evidence>
<dbReference type="PANTHER" id="PTHR43615">
    <property type="entry name" value="PHOSPHOENOLPYRUVATE SYNTHASE-RELATED"/>
    <property type="match status" value="1"/>
</dbReference>
<dbReference type="Proteomes" id="UP001428817">
    <property type="component" value="Unassembled WGS sequence"/>
</dbReference>
<accession>A0ABP9QWX1</accession>
<protein>
    <recommendedName>
        <fullName evidence="1">PEP-utilising enzyme mobile domain-containing protein</fullName>
    </recommendedName>
</protein>
<dbReference type="InterPro" id="IPR008279">
    <property type="entry name" value="PEP-util_enz_mobile_dom"/>
</dbReference>